<feature type="compositionally biased region" description="Low complexity" evidence="1">
    <location>
        <begin position="20"/>
        <end position="44"/>
    </location>
</feature>
<protein>
    <recommendedName>
        <fullName evidence="6">Zinc finger RNA-binding protein</fullName>
    </recommendedName>
</protein>
<dbReference type="GO" id="GO:0003727">
    <property type="term" value="F:single-stranded RNA binding"/>
    <property type="evidence" value="ECO:0007669"/>
    <property type="project" value="TreeGrafter"/>
</dbReference>
<dbReference type="SMART" id="SM00572">
    <property type="entry name" value="DZF"/>
    <property type="match status" value="1"/>
</dbReference>
<feature type="region of interest" description="Disordered" evidence="1">
    <location>
        <begin position="1"/>
        <end position="99"/>
    </location>
</feature>
<feature type="compositionally biased region" description="Low complexity" evidence="1">
    <location>
        <begin position="537"/>
        <end position="551"/>
    </location>
</feature>
<dbReference type="GO" id="GO:0071011">
    <property type="term" value="C:precatalytic spliceosome"/>
    <property type="evidence" value="ECO:0007669"/>
    <property type="project" value="TreeGrafter"/>
</dbReference>
<dbReference type="PROSITE" id="PS00028">
    <property type="entry name" value="ZINC_FINGER_C2H2_1"/>
    <property type="match status" value="1"/>
</dbReference>
<feature type="compositionally biased region" description="Low complexity" evidence="1">
    <location>
        <begin position="57"/>
        <end position="73"/>
    </location>
</feature>
<proteinExistence type="predicted"/>
<dbReference type="InterPro" id="IPR006561">
    <property type="entry name" value="DZF_dom"/>
</dbReference>
<feature type="compositionally biased region" description="Low complexity" evidence="1">
    <location>
        <begin position="1199"/>
        <end position="1212"/>
    </location>
</feature>
<feature type="region of interest" description="Disordered" evidence="1">
    <location>
        <begin position="243"/>
        <end position="286"/>
    </location>
</feature>
<feature type="domain" description="G-patch" evidence="2">
    <location>
        <begin position="941"/>
        <end position="987"/>
    </location>
</feature>
<evidence type="ECO:0000313" key="5">
    <source>
        <dbReference type="Proteomes" id="UP000594260"/>
    </source>
</evidence>
<dbReference type="Pfam" id="PF01585">
    <property type="entry name" value="G-patch"/>
    <property type="match status" value="1"/>
</dbReference>
<evidence type="ECO:0000256" key="1">
    <source>
        <dbReference type="SAM" id="MobiDB-lite"/>
    </source>
</evidence>
<dbReference type="EnsemblMetazoa" id="XM_022794992">
    <property type="protein sequence ID" value="XP_022650727"/>
    <property type="gene ID" value="LOC111245949"/>
</dbReference>
<feature type="region of interest" description="Disordered" evidence="1">
    <location>
        <begin position="1141"/>
        <end position="1354"/>
    </location>
</feature>
<reference evidence="4" key="1">
    <citation type="submission" date="2021-01" db="UniProtKB">
        <authorList>
            <consortium name="EnsemblMetazoa"/>
        </authorList>
    </citation>
    <scope>IDENTIFICATION</scope>
</reference>
<dbReference type="InterPro" id="IPR000467">
    <property type="entry name" value="G_patch_dom"/>
</dbReference>
<dbReference type="GeneID" id="111245949"/>
<feature type="compositionally biased region" description="Polar residues" evidence="1">
    <location>
        <begin position="269"/>
        <end position="278"/>
    </location>
</feature>
<feature type="region of interest" description="Disordered" evidence="1">
    <location>
        <begin position="1099"/>
        <end position="1128"/>
    </location>
</feature>
<dbReference type="Gene3D" id="3.30.460.10">
    <property type="entry name" value="Beta Polymerase, domain 2"/>
    <property type="match status" value="1"/>
</dbReference>
<dbReference type="Pfam" id="PF07528">
    <property type="entry name" value="DZF_N"/>
    <property type="match status" value="1"/>
</dbReference>
<feature type="compositionally biased region" description="Basic and acidic residues" evidence="1">
    <location>
        <begin position="1309"/>
        <end position="1349"/>
    </location>
</feature>
<dbReference type="PROSITE" id="PS50174">
    <property type="entry name" value="G_PATCH"/>
    <property type="match status" value="1"/>
</dbReference>
<feature type="compositionally biased region" description="Polar residues" evidence="1">
    <location>
        <begin position="1"/>
        <end position="14"/>
    </location>
</feature>
<feature type="compositionally biased region" description="Polar residues" evidence="1">
    <location>
        <begin position="79"/>
        <end position="99"/>
    </location>
</feature>
<feature type="compositionally biased region" description="Polar residues" evidence="1">
    <location>
        <begin position="1111"/>
        <end position="1124"/>
    </location>
</feature>
<feature type="region of interest" description="Disordered" evidence="1">
    <location>
        <begin position="840"/>
        <end position="913"/>
    </location>
</feature>
<organism evidence="4 5">
    <name type="scientific">Varroa destructor</name>
    <name type="common">Honeybee mite</name>
    <dbReference type="NCBI Taxonomy" id="109461"/>
    <lineage>
        <taxon>Eukaryota</taxon>
        <taxon>Metazoa</taxon>
        <taxon>Ecdysozoa</taxon>
        <taxon>Arthropoda</taxon>
        <taxon>Chelicerata</taxon>
        <taxon>Arachnida</taxon>
        <taxon>Acari</taxon>
        <taxon>Parasitiformes</taxon>
        <taxon>Mesostigmata</taxon>
        <taxon>Gamasina</taxon>
        <taxon>Dermanyssoidea</taxon>
        <taxon>Varroidae</taxon>
        <taxon>Varroa</taxon>
    </lineage>
</organism>
<dbReference type="FunCoup" id="A0A7M7JEX5">
    <property type="interactions" value="1471"/>
</dbReference>
<dbReference type="InterPro" id="IPR003604">
    <property type="entry name" value="Matrin/U1-like-C_Znf_C2H2"/>
</dbReference>
<feature type="region of interest" description="Disordered" evidence="1">
    <location>
        <begin position="191"/>
        <end position="218"/>
    </location>
</feature>
<feature type="region of interest" description="Disordered" evidence="1">
    <location>
        <begin position="528"/>
        <end position="571"/>
    </location>
</feature>
<dbReference type="FunFam" id="3.30.160.60:FF:000210">
    <property type="entry name" value="Zinc finger RNA-binding protein 2"/>
    <property type="match status" value="1"/>
</dbReference>
<feature type="compositionally biased region" description="Basic and acidic residues" evidence="1">
    <location>
        <begin position="1277"/>
        <end position="1287"/>
    </location>
</feature>
<dbReference type="InterPro" id="IPR036236">
    <property type="entry name" value="Znf_C2H2_sf"/>
</dbReference>
<dbReference type="Gene3D" id="3.30.160.60">
    <property type="entry name" value="Classic Zinc Finger"/>
    <property type="match status" value="3"/>
</dbReference>
<dbReference type="PANTHER" id="PTHR45762">
    <property type="entry name" value="ZINC FINGER RNA-BINDING PROTEIN"/>
    <property type="match status" value="1"/>
</dbReference>
<dbReference type="InterPro" id="IPR049401">
    <property type="entry name" value="DZF_dom_N"/>
</dbReference>
<dbReference type="SMART" id="SM00355">
    <property type="entry name" value="ZnF_C2H2"/>
    <property type="match status" value="3"/>
</dbReference>
<dbReference type="InterPro" id="IPR043519">
    <property type="entry name" value="NT_sf"/>
</dbReference>
<evidence type="ECO:0008006" key="6">
    <source>
        <dbReference type="Google" id="ProtNLM"/>
    </source>
</evidence>
<dbReference type="GO" id="GO:0008270">
    <property type="term" value="F:zinc ion binding"/>
    <property type="evidence" value="ECO:0007669"/>
    <property type="project" value="InterPro"/>
</dbReference>
<accession>A0A7M7JEX5</accession>
<dbReference type="GO" id="GO:0003725">
    <property type="term" value="F:double-stranded RNA binding"/>
    <property type="evidence" value="ECO:0007669"/>
    <property type="project" value="TreeGrafter"/>
</dbReference>
<feature type="compositionally biased region" description="Basic and acidic residues" evidence="1">
    <location>
        <begin position="1229"/>
        <end position="1241"/>
    </location>
</feature>
<dbReference type="KEGG" id="vde:111245949"/>
<dbReference type="FunFam" id="3.30.160.60:FF:002080">
    <property type="entry name" value="Zinc finger RNA-binding protein"/>
    <property type="match status" value="1"/>
</dbReference>
<dbReference type="Pfam" id="PF20965">
    <property type="entry name" value="DZF_C"/>
    <property type="match status" value="1"/>
</dbReference>
<dbReference type="InterPro" id="IPR049402">
    <property type="entry name" value="DZF_dom_C"/>
</dbReference>
<feature type="compositionally biased region" description="Low complexity" evidence="1">
    <location>
        <begin position="898"/>
        <end position="913"/>
    </location>
</feature>
<dbReference type="SMART" id="SM00443">
    <property type="entry name" value="G_patch"/>
    <property type="match status" value="1"/>
</dbReference>
<dbReference type="InParanoid" id="A0A7M7JEX5"/>
<feature type="domain" description="DZF" evidence="3">
    <location>
        <begin position="463"/>
        <end position="881"/>
    </location>
</feature>
<dbReference type="InterPro" id="IPR013087">
    <property type="entry name" value="Znf_C2H2_type"/>
</dbReference>
<sequence>MSNSYFGFTTGANQYGNGTGYTAASTATGYGQPNQQYGQQMAPQPRTPYTGHPGYEQQAYPQQAYSQQNQRAYEAAKQQPPQANYYSQSYGHPTQAEPNSHYAQTIAKPYQPSASSYSALRTVTPASAPAPTPKSYSVYSSQASGYGSTYQAAAAAAAAAPHANNKQVPQASSNWTAALYAAAANIPSQTVAGASGGSATLNRKPGLGIKPRPKMPPKPQQLHYCEVCKISCAGPQTYKEHLDGQKHKKKEAAAKTGAQQPAEPAAGTSKDTAGTSAKSGRPVSHGTSLRCELCDVTCTGADAYAAHIRGAKHQKVVKLHTKLGKPIPSTDPVILSGTRVAKKGDEGGEEKKLTLQDIVDQDVQPVGQDYIEELRNNEGKVISFQCKLCDCKFSDPNAKEMHMKGRRHRLQYKKKVNPDLVVDIKPSMRRGMTGRHFREREELDWLGPPMGPDMMSMMWARLRGAPPPMMMMMVPFRRPDTPDDRHILAKHSKIYPPEEELARIQKIVGHTEKALKGVSDKLAGTLEEAQESKTKEAASTGASSAAQSGPAEGKKEETAANPATDDVPPRQLRGVMRVGYLAKGLLLTGDTEVGLVVLSGDKPTKSLLQRVADFLPEQLEKAALSDKPAPSPAVTAEGADGTTAPAEPNKYTVMADPDEAAIYVRTVNHTPQLSVKVTLTSPVMRADDKDAKTDPADVLSREKCLAALADLRHAKWFQARASSLQSCVMLVRIFRDLCRRLPTWASMEMWPLELLIEKVIVSAEMPLHPGDALRRVLEAIAFGILLPGGTPGLYDPCEKAPTDALASLSPQAREDITASAQHALRLIAFRQIHKVLGMEPLPPPKFKQNSHFNRKRRLDNSSESGEADGKKDKKDQSQDEAKAAAGSVVPKPTESLETSTTGAVSATPAASSVTNAAPKTNEFAMEMAGHFKGNASGDGVIQTFAEKMLKKMGWTEGKGLGKNESGMKDFIKPKMKFNTKGIGFMGVDNKWVAHQEHFNDLLRSLNKGEKSNQQQETACLTSESKLRGRTKFYSKMIRGKDLSSRSANELSSIIVPLSKKDDVQKPETSKLPSEIEDGLLKASKISMNDYFARIMAQRKPKLSGTADTKESSSGSVSIANSDKSNVGGKQAFDHLRFSSAAVSSDSTEVDDDAQPSKKSKKNPRQKDAAANLIDCNCEKFADPAENSKDTTEKQRRQESLNLKNSKSNNYKSSIEDIEEGEASTMLNKNKKEGNEEAKPEIVELVDEGVSPNYAASDEDKGKPHRDKKEKTKKRKRVEKESNTRRAELSTIEDEDIVCLDSIPKKTKRDKSDESAGRTKYERAKVTSEEVKSEKEPVMMETENDHDSSIKRKKDKKVNEQINAVDDEARFEEYSDDATRLNIKLRVLRKIRGPSLKASKAKAIRELNDEQIQEVYSLWSKGDYGEFMRKVHAGELPRWVGMEKHQVARMSSGEGKIIDLVELREILRKRFSGSNLHEIWGYTSIAYVAL</sequence>
<evidence type="ECO:0000259" key="2">
    <source>
        <dbReference type="PROSITE" id="PS50174"/>
    </source>
</evidence>
<evidence type="ECO:0000313" key="4">
    <source>
        <dbReference type="EnsemblMetazoa" id="XP_022650727"/>
    </source>
</evidence>
<feature type="compositionally biased region" description="Basic and acidic residues" evidence="1">
    <location>
        <begin position="1176"/>
        <end position="1198"/>
    </location>
</feature>
<feature type="compositionally biased region" description="Polar residues" evidence="1">
    <location>
        <begin position="191"/>
        <end position="201"/>
    </location>
</feature>
<keyword evidence="5" id="KW-1185">Reference proteome</keyword>
<dbReference type="CTD" id="39764"/>
<feature type="compositionally biased region" description="Basic and acidic residues" evidence="1">
    <location>
        <begin position="867"/>
        <end position="882"/>
    </location>
</feature>
<feature type="compositionally biased region" description="Basic and acidic residues" evidence="1">
    <location>
        <begin position="1257"/>
        <end position="1269"/>
    </location>
</feature>
<dbReference type="SMART" id="SM00451">
    <property type="entry name" value="ZnF_U1"/>
    <property type="match status" value="3"/>
</dbReference>
<dbReference type="OrthoDB" id="8898434at2759"/>
<feature type="region of interest" description="Disordered" evidence="1">
    <location>
        <begin position="623"/>
        <end position="648"/>
    </location>
</feature>
<dbReference type="SUPFAM" id="SSF57667">
    <property type="entry name" value="beta-beta-alpha zinc fingers"/>
    <property type="match status" value="3"/>
</dbReference>
<evidence type="ECO:0000259" key="3">
    <source>
        <dbReference type="PROSITE" id="PS51703"/>
    </source>
</evidence>
<dbReference type="Pfam" id="PF12874">
    <property type="entry name" value="zf-met"/>
    <property type="match status" value="3"/>
</dbReference>
<dbReference type="RefSeq" id="XP_022650727.1">
    <property type="nucleotide sequence ID" value="XM_022794992.1"/>
</dbReference>
<dbReference type="PANTHER" id="PTHR45762:SF3">
    <property type="entry name" value="ZINC-FINGER PROTEIN AT 72D, ISOFORM B"/>
    <property type="match status" value="1"/>
</dbReference>
<dbReference type="Proteomes" id="UP000594260">
    <property type="component" value="Unplaced"/>
</dbReference>
<name>A0A7M7JEX5_VARDE</name>
<dbReference type="PROSITE" id="PS51703">
    <property type="entry name" value="DZF"/>
    <property type="match status" value="1"/>
</dbReference>
<dbReference type="FunFam" id="1.10.1410.40:FF:000001">
    <property type="entry name" value="interleukin enhancer-binding factor 3 isoform X1"/>
    <property type="match status" value="1"/>
</dbReference>
<dbReference type="Gene3D" id="1.10.1410.40">
    <property type="match status" value="1"/>
</dbReference>